<dbReference type="InParanoid" id="A0A1C7NQ54"/>
<dbReference type="InterPro" id="IPR013087">
    <property type="entry name" value="Znf_C2H2_type"/>
</dbReference>
<feature type="compositionally biased region" description="Low complexity" evidence="2">
    <location>
        <begin position="15"/>
        <end position="31"/>
    </location>
</feature>
<proteinExistence type="predicted"/>
<keyword evidence="1" id="KW-0479">Metal-binding</keyword>
<feature type="domain" description="C2H2-type" evidence="3">
    <location>
        <begin position="127"/>
        <end position="150"/>
    </location>
</feature>
<keyword evidence="1" id="KW-0862">Zinc</keyword>
<dbReference type="OrthoDB" id="2279641at2759"/>
<evidence type="ECO:0000256" key="1">
    <source>
        <dbReference type="PROSITE-ProRule" id="PRU00042"/>
    </source>
</evidence>
<sequence length="150" mass="17121">MYSTTLYSTDITPIATSTNATSPNNTDNTPTVISDHSTKHTGKITISTSNLINHSDHHYNSAEWPLEEYEERRIMFALSQTSSPTSVWFEESKEEEEGLSPNGSYFSDKAIFQLSNHIRRQSLSTSLRCSICQRRFHSQGNLSNHYQLYH</sequence>
<reference evidence="4 5" key="1">
    <citation type="submission" date="2016-03" db="EMBL/GenBank/DDBJ databases">
        <title>Choanephora cucurbitarum.</title>
        <authorList>
            <person name="Min B."/>
            <person name="Park H."/>
            <person name="Park J.-H."/>
            <person name="Shin H.-D."/>
            <person name="Choi I.-G."/>
        </authorList>
    </citation>
    <scope>NUCLEOTIDE SEQUENCE [LARGE SCALE GENOMIC DNA]</scope>
    <source>
        <strain evidence="4 5">KUS-F28377</strain>
    </source>
</reference>
<evidence type="ECO:0000313" key="5">
    <source>
        <dbReference type="Proteomes" id="UP000093000"/>
    </source>
</evidence>
<dbReference type="GO" id="GO:0008270">
    <property type="term" value="F:zinc ion binding"/>
    <property type="evidence" value="ECO:0007669"/>
    <property type="project" value="UniProtKB-KW"/>
</dbReference>
<keyword evidence="5" id="KW-1185">Reference proteome</keyword>
<dbReference type="AlphaFoldDB" id="A0A1C7NQ54"/>
<comment type="caution">
    <text evidence="4">The sequence shown here is derived from an EMBL/GenBank/DDBJ whole genome shotgun (WGS) entry which is preliminary data.</text>
</comment>
<name>A0A1C7NQ54_9FUNG</name>
<evidence type="ECO:0000256" key="2">
    <source>
        <dbReference type="SAM" id="MobiDB-lite"/>
    </source>
</evidence>
<keyword evidence="1" id="KW-0863">Zinc-finger</keyword>
<dbReference type="SMART" id="SM00355">
    <property type="entry name" value="ZnF_C2H2"/>
    <property type="match status" value="1"/>
</dbReference>
<gene>
    <name evidence="4" type="ORF">A0J61_00710</name>
</gene>
<feature type="region of interest" description="Disordered" evidence="2">
    <location>
        <begin position="14"/>
        <end position="38"/>
    </location>
</feature>
<protein>
    <recommendedName>
        <fullName evidence="3">C2H2-type domain-containing protein</fullName>
    </recommendedName>
</protein>
<organism evidence="4 5">
    <name type="scientific">Choanephora cucurbitarum</name>
    <dbReference type="NCBI Taxonomy" id="101091"/>
    <lineage>
        <taxon>Eukaryota</taxon>
        <taxon>Fungi</taxon>
        <taxon>Fungi incertae sedis</taxon>
        <taxon>Mucoromycota</taxon>
        <taxon>Mucoromycotina</taxon>
        <taxon>Mucoromycetes</taxon>
        <taxon>Mucorales</taxon>
        <taxon>Mucorineae</taxon>
        <taxon>Choanephoraceae</taxon>
        <taxon>Choanephoroideae</taxon>
        <taxon>Choanephora</taxon>
    </lineage>
</organism>
<evidence type="ECO:0000259" key="3">
    <source>
        <dbReference type="PROSITE" id="PS50157"/>
    </source>
</evidence>
<dbReference type="Gene3D" id="3.30.160.60">
    <property type="entry name" value="Classic Zinc Finger"/>
    <property type="match status" value="1"/>
</dbReference>
<dbReference type="EMBL" id="LUGH01000017">
    <property type="protein sequence ID" value="OBZ91241.1"/>
    <property type="molecule type" value="Genomic_DNA"/>
</dbReference>
<dbReference type="Proteomes" id="UP000093000">
    <property type="component" value="Unassembled WGS sequence"/>
</dbReference>
<accession>A0A1C7NQ54</accession>
<evidence type="ECO:0000313" key="4">
    <source>
        <dbReference type="EMBL" id="OBZ91241.1"/>
    </source>
</evidence>
<dbReference type="PROSITE" id="PS00028">
    <property type="entry name" value="ZINC_FINGER_C2H2_1"/>
    <property type="match status" value="1"/>
</dbReference>
<dbReference type="PROSITE" id="PS50157">
    <property type="entry name" value="ZINC_FINGER_C2H2_2"/>
    <property type="match status" value="1"/>
</dbReference>